<feature type="region of interest" description="Disordered" evidence="2">
    <location>
        <begin position="157"/>
        <end position="182"/>
    </location>
</feature>
<gene>
    <name evidence="4" type="primary">106088083</name>
</gene>
<dbReference type="VEuPathDB" id="VectorBase:SCAU001978"/>
<evidence type="ECO:0000256" key="1">
    <source>
        <dbReference type="PROSITE-ProRule" id="PRU00042"/>
    </source>
</evidence>
<dbReference type="PROSITE" id="PS50157">
    <property type="entry name" value="ZINC_FINGER_C2H2_2"/>
    <property type="match status" value="1"/>
</dbReference>
<keyword evidence="5" id="KW-1185">Reference proteome</keyword>
<accession>A0A1I8NTV6</accession>
<organism evidence="4 5">
    <name type="scientific">Stomoxys calcitrans</name>
    <name type="common">Stable fly</name>
    <name type="synonym">Conops calcitrans</name>
    <dbReference type="NCBI Taxonomy" id="35570"/>
    <lineage>
        <taxon>Eukaryota</taxon>
        <taxon>Metazoa</taxon>
        <taxon>Ecdysozoa</taxon>
        <taxon>Arthropoda</taxon>
        <taxon>Hexapoda</taxon>
        <taxon>Insecta</taxon>
        <taxon>Pterygota</taxon>
        <taxon>Neoptera</taxon>
        <taxon>Endopterygota</taxon>
        <taxon>Diptera</taxon>
        <taxon>Brachycera</taxon>
        <taxon>Muscomorpha</taxon>
        <taxon>Muscoidea</taxon>
        <taxon>Muscidae</taxon>
        <taxon>Stomoxys</taxon>
    </lineage>
</organism>
<feature type="region of interest" description="Disordered" evidence="2">
    <location>
        <begin position="624"/>
        <end position="644"/>
    </location>
</feature>
<dbReference type="AlphaFoldDB" id="A0A1I8NTV6"/>
<keyword evidence="1" id="KW-0479">Metal-binding</keyword>
<name>A0A1I8NTV6_STOCA</name>
<dbReference type="OrthoDB" id="8020061at2759"/>
<feature type="region of interest" description="Disordered" evidence="2">
    <location>
        <begin position="552"/>
        <end position="572"/>
    </location>
</feature>
<dbReference type="GO" id="GO:0008270">
    <property type="term" value="F:zinc ion binding"/>
    <property type="evidence" value="ECO:0007669"/>
    <property type="project" value="UniProtKB-KW"/>
</dbReference>
<dbReference type="InterPro" id="IPR013087">
    <property type="entry name" value="Znf_C2H2_type"/>
</dbReference>
<dbReference type="Proteomes" id="UP000095300">
    <property type="component" value="Unassembled WGS sequence"/>
</dbReference>
<feature type="region of interest" description="Disordered" evidence="2">
    <location>
        <begin position="697"/>
        <end position="788"/>
    </location>
</feature>
<proteinExistence type="predicted"/>
<dbReference type="SMART" id="SM00355">
    <property type="entry name" value="ZnF_C2H2"/>
    <property type="match status" value="3"/>
</dbReference>
<evidence type="ECO:0000313" key="4">
    <source>
        <dbReference type="EnsemblMetazoa" id="SCAU001978-PA"/>
    </source>
</evidence>
<evidence type="ECO:0000256" key="2">
    <source>
        <dbReference type="SAM" id="MobiDB-lite"/>
    </source>
</evidence>
<sequence>MDNNISRRRSSVDASSTATSVYLSFDDNESTNMGSTTCYRTLEVMDDDVSIRSSLSTIADASDEKHLNNSTLENHDDSAMPSPMKTVKKMEIMTSNTPLRVLPKNILREYKALCSTPSKEQLLKTVDVTRGSEVKRFDDLGVAFLGVDDEMPAFFPPPPSQHKQQIRNDENKENMSDGSTLSVSSSVEITTSVIEKKCVYSISTIGMHATDSGEEEHGECIVVEDIEKTPKGEKNFLPNVDGANDLIEETNQEGVIVIEDDIIITHQTDVPFQKSHEIDSVQCSSDDKADKTAKTECESNSKIATITEDDETADISTPKLFQKKEIIKAQTATKPKIPVLKPAGRRSVCEPNLKTNKPSRILAAGPKRQSLLPVTKNASTPMDVEKEIPMLMDRMLKISNTSMKEDEGDKPEVNKFVDGKLTTIQPMIKRRSVNPSTSKGRSSLMPTALAEKRPYRFAPRMSVVVKTTLNSPARKMARKNSMGINGVSAQQQQRRSIMASRLSQATGTGTKMETTVRRSMLTTSKLAFGSSSKNTLVNVKETMTQRKSMYPNLSKVSEESKIRPPTLSANSNQAAKMQDITFTCSSCKEKFRIKSLLDAHRRSHEGETTSNTIAKNKALPTAQTVKMPQPTGPSTKTTHSMPHSEENKCKYCDKKFALVRALHIHLLQNCSKIPPGDKRKLQYTEMNHVEKAKLPTFAHHGNGSANTASSKQATPRMAVRQQKSVDIGKYNKESSMEKDLRTKQCDSSSSSISGSQTNIAASTATNTTGSVQKSKKATAHSGVFKTPSKSVPCHLCKLTFKSILDYTNHSLATHSYKTPKDEHQTTGGNDIK</sequence>
<keyword evidence="1" id="KW-0863">Zinc-finger</keyword>
<dbReference type="InterPro" id="IPR036236">
    <property type="entry name" value="Znf_C2H2_sf"/>
</dbReference>
<feature type="compositionally biased region" description="Low complexity" evidence="2">
    <location>
        <begin position="747"/>
        <end position="768"/>
    </location>
</feature>
<dbReference type="SUPFAM" id="SSF57667">
    <property type="entry name" value="beta-beta-alpha zinc fingers"/>
    <property type="match status" value="1"/>
</dbReference>
<feature type="compositionally biased region" description="Basic and acidic residues" evidence="2">
    <location>
        <begin position="166"/>
        <end position="175"/>
    </location>
</feature>
<dbReference type="Gene3D" id="3.30.160.60">
    <property type="entry name" value="Classic Zinc Finger"/>
    <property type="match status" value="1"/>
</dbReference>
<dbReference type="KEGG" id="scac:106088083"/>
<protein>
    <recommendedName>
        <fullName evidence="3">C2H2-type domain-containing protein</fullName>
    </recommendedName>
</protein>
<feature type="compositionally biased region" description="Polar residues" evidence="2">
    <location>
        <begin position="624"/>
        <end position="641"/>
    </location>
</feature>
<evidence type="ECO:0000259" key="3">
    <source>
        <dbReference type="PROSITE" id="PS50157"/>
    </source>
</evidence>
<feature type="compositionally biased region" description="Polar residues" evidence="2">
    <location>
        <begin position="703"/>
        <end position="713"/>
    </location>
</feature>
<reference evidence="4" key="1">
    <citation type="submission" date="2020-05" db="UniProtKB">
        <authorList>
            <consortium name="EnsemblMetazoa"/>
        </authorList>
    </citation>
    <scope>IDENTIFICATION</scope>
    <source>
        <strain evidence="4">USDA</strain>
    </source>
</reference>
<feature type="compositionally biased region" description="Basic and acidic residues" evidence="2">
    <location>
        <begin position="729"/>
        <end position="744"/>
    </location>
</feature>
<feature type="domain" description="C2H2-type" evidence="3">
    <location>
        <begin position="582"/>
        <end position="609"/>
    </location>
</feature>
<keyword evidence="1" id="KW-0862">Zinc</keyword>
<dbReference type="EnsemblMetazoa" id="SCAU001978-RA">
    <property type="protein sequence ID" value="SCAU001978-PA"/>
    <property type="gene ID" value="SCAU001978"/>
</dbReference>
<dbReference type="PROSITE" id="PS00028">
    <property type="entry name" value="ZINC_FINGER_C2H2_1"/>
    <property type="match status" value="2"/>
</dbReference>
<evidence type="ECO:0000313" key="5">
    <source>
        <dbReference type="Proteomes" id="UP000095300"/>
    </source>
</evidence>